<name>A0A7J5E2Y6_NOCSI</name>
<accession>A0A7J5E2Y6</accession>
<feature type="signal peptide" evidence="1">
    <location>
        <begin position="1"/>
        <end position="26"/>
    </location>
</feature>
<gene>
    <name evidence="2" type="ORF">F9L07_10855</name>
</gene>
<evidence type="ECO:0000313" key="3">
    <source>
        <dbReference type="Proteomes" id="UP000449906"/>
    </source>
</evidence>
<comment type="caution">
    <text evidence="2">The sequence shown here is derived from an EMBL/GenBank/DDBJ whole genome shotgun (WGS) entry which is preliminary data.</text>
</comment>
<sequence length="152" mass="15907">MTTNKKRWSAIAAGAVALAVTGGAYAAGAAIGSERPSPERLESVDLDTVDPAGVPLAFSDFPTNAAGQTYGSDAKAQTIEEAPDLIAIATDEGRMGFARKADLWAPPPKTPEEAVEYERMLAEKGAQPIAVFDLQGNRIGVSTPRLGEVSYE</sequence>
<keyword evidence="1" id="KW-0732">Signal</keyword>
<protein>
    <submittedName>
        <fullName evidence="2">Uncharacterized protein</fullName>
    </submittedName>
</protein>
<evidence type="ECO:0000313" key="2">
    <source>
        <dbReference type="EMBL" id="KAB2812284.1"/>
    </source>
</evidence>
<dbReference type="Proteomes" id="UP000449906">
    <property type="component" value="Unassembled WGS sequence"/>
</dbReference>
<dbReference type="EMBL" id="WBVM01000001">
    <property type="protein sequence ID" value="KAB2812284.1"/>
    <property type="molecule type" value="Genomic_DNA"/>
</dbReference>
<proteinExistence type="predicted"/>
<evidence type="ECO:0000256" key="1">
    <source>
        <dbReference type="SAM" id="SignalP"/>
    </source>
</evidence>
<feature type="chain" id="PRO_5029605582" evidence="1">
    <location>
        <begin position="27"/>
        <end position="152"/>
    </location>
</feature>
<reference evidence="2 3" key="1">
    <citation type="submission" date="2019-09" db="EMBL/GenBank/DDBJ databases">
        <title>Pimelobacter sp. isolated from Paulinella.</title>
        <authorList>
            <person name="Jeong S.E."/>
        </authorList>
    </citation>
    <scope>NUCLEOTIDE SEQUENCE [LARGE SCALE GENOMIC DNA]</scope>
    <source>
        <strain evidence="2 3">Pch-N</strain>
    </source>
</reference>
<dbReference type="RefSeq" id="WP_151579668.1">
    <property type="nucleotide sequence ID" value="NZ_WBVM01000001.1"/>
</dbReference>
<organism evidence="2 3">
    <name type="scientific">Nocardioides simplex</name>
    <name type="common">Arthrobacter simplex</name>
    <dbReference type="NCBI Taxonomy" id="2045"/>
    <lineage>
        <taxon>Bacteria</taxon>
        <taxon>Bacillati</taxon>
        <taxon>Actinomycetota</taxon>
        <taxon>Actinomycetes</taxon>
        <taxon>Propionibacteriales</taxon>
        <taxon>Nocardioidaceae</taxon>
        <taxon>Pimelobacter</taxon>
    </lineage>
</organism>
<dbReference type="AlphaFoldDB" id="A0A7J5E2Y6"/>